<accession>A0A1J0LV00</accession>
<organism evidence="2 3">
    <name type="scientific">Thermus brockianus</name>
    <dbReference type="NCBI Taxonomy" id="56956"/>
    <lineage>
        <taxon>Bacteria</taxon>
        <taxon>Thermotogati</taxon>
        <taxon>Deinococcota</taxon>
        <taxon>Deinococci</taxon>
        <taxon>Thermales</taxon>
        <taxon>Thermaceae</taxon>
        <taxon>Thermus</taxon>
    </lineage>
</organism>
<dbReference type="Gene3D" id="3.60.15.10">
    <property type="entry name" value="Ribonuclease Z/Hydroxyacylglutathione hydrolase-like"/>
    <property type="match status" value="1"/>
</dbReference>
<evidence type="ECO:0000313" key="3">
    <source>
        <dbReference type="Proteomes" id="UP000182993"/>
    </source>
</evidence>
<proteinExistence type="predicted"/>
<evidence type="ECO:0000259" key="1">
    <source>
        <dbReference type="SMART" id="SM00849"/>
    </source>
</evidence>
<dbReference type="AlphaFoldDB" id="A0A1J0LV00"/>
<dbReference type="InterPro" id="IPR001279">
    <property type="entry name" value="Metallo-B-lactamas"/>
</dbReference>
<gene>
    <name evidence="2" type="ORF">A0O31_01728</name>
</gene>
<dbReference type="KEGG" id="tbc:A0O31_01728"/>
<sequence length="299" mass="33200">MVRVLDLGFQGVERVIASFLLDTPVGPVLIETGPESTYARLEEGLRAHGVEPGAVRHVFVTHIHLDHAGAAWRLAELGATVYVHPKGAPHLVDPSRLLASAERIYGELLKPLWGELKGIPPERVRVLGDGEVVDLGGVRVQALETLGHASHHHAYLVDGVVFAGDIAGVRIAPGPVLPPTPPPDIHLESWYASLDRLLSLRPEALYLTHFGVYRDVEAHLLALRQALEDWAGWTLSRLREGLSQEEMTRRFEAYWREGLKRAGVDEAGMRLYELADPPYMNLQGLVRYWQKHHPEALEG</sequence>
<dbReference type="PANTHER" id="PTHR42951">
    <property type="entry name" value="METALLO-BETA-LACTAMASE DOMAIN-CONTAINING"/>
    <property type="match status" value="1"/>
</dbReference>
<dbReference type="STRING" id="56956.A0O31_01728"/>
<dbReference type="InterPro" id="IPR036866">
    <property type="entry name" value="RibonucZ/Hydroxyglut_hydro"/>
</dbReference>
<dbReference type="EMBL" id="CP016312">
    <property type="protein sequence ID" value="APD09828.1"/>
    <property type="molecule type" value="Genomic_DNA"/>
</dbReference>
<name>A0A1J0LV00_THEBO</name>
<dbReference type="InterPro" id="IPR050855">
    <property type="entry name" value="NDM-1-like"/>
</dbReference>
<evidence type="ECO:0000313" key="2">
    <source>
        <dbReference type="EMBL" id="APD09828.1"/>
    </source>
</evidence>
<dbReference type="RefSeq" id="WP_071677480.1">
    <property type="nucleotide sequence ID" value="NZ_CP016312.1"/>
</dbReference>
<dbReference type="Proteomes" id="UP000182993">
    <property type="component" value="Chromosome"/>
</dbReference>
<feature type="domain" description="Metallo-beta-lactamase" evidence="1">
    <location>
        <begin position="15"/>
        <end position="209"/>
    </location>
</feature>
<protein>
    <submittedName>
        <fullName evidence="2">Metallo-beta-lactamase</fullName>
    </submittedName>
</protein>
<dbReference type="SUPFAM" id="SSF56281">
    <property type="entry name" value="Metallo-hydrolase/oxidoreductase"/>
    <property type="match status" value="1"/>
</dbReference>
<dbReference type="SMART" id="SM00849">
    <property type="entry name" value="Lactamase_B"/>
    <property type="match status" value="1"/>
</dbReference>
<reference evidence="3" key="1">
    <citation type="submission" date="2016-06" db="EMBL/GenBank/DDBJ databases">
        <title>Whole genome sequencing of Thermus brockianus strain GE-1.</title>
        <authorList>
            <person name="Schaefers C."/>
            <person name="Blank S."/>
            <person name="Wiebusch S."/>
            <person name="Elleuche S."/>
            <person name="Antranikian G."/>
        </authorList>
    </citation>
    <scope>NUCLEOTIDE SEQUENCE [LARGE SCALE GENOMIC DNA]</scope>
    <source>
        <strain evidence="3">GE-1</strain>
    </source>
</reference>
<dbReference type="OrthoDB" id="9761531at2"/>
<dbReference type="CDD" id="cd07726">
    <property type="entry name" value="ST1585-like_MBL-fold"/>
    <property type="match status" value="1"/>
</dbReference>
<dbReference type="InterPro" id="IPR037482">
    <property type="entry name" value="ST1585_MBL-fold"/>
</dbReference>
<dbReference type="Pfam" id="PF00753">
    <property type="entry name" value="Lactamase_B"/>
    <property type="match status" value="1"/>
</dbReference>
<dbReference type="PANTHER" id="PTHR42951:SF22">
    <property type="entry name" value="METALLO BETA-LACTAMASE SUPERFAMILY LIPOPROTEIN"/>
    <property type="match status" value="1"/>
</dbReference>